<evidence type="ECO:0000313" key="7">
    <source>
        <dbReference type="Proteomes" id="UP000013782"/>
    </source>
</evidence>
<dbReference type="NCBIfam" id="NF033902">
    <property type="entry name" value="iso_D2_wall_anc"/>
    <property type="match status" value="1"/>
</dbReference>
<feature type="compositionally biased region" description="Low complexity" evidence="1">
    <location>
        <begin position="457"/>
        <end position="470"/>
    </location>
</feature>
<keyword evidence="2" id="KW-0812">Transmembrane</keyword>
<dbReference type="InterPro" id="IPR026466">
    <property type="entry name" value="Fim_isopep_form_D2_dom"/>
</dbReference>
<evidence type="ECO:0000313" key="6">
    <source>
        <dbReference type="EMBL" id="EOH97391.1"/>
    </source>
</evidence>
<dbReference type="STRING" id="160454.RV10_GL004342"/>
<dbReference type="Pfam" id="PF17802">
    <property type="entry name" value="SpaA"/>
    <property type="match status" value="1"/>
</dbReference>
<keyword evidence="2" id="KW-0472">Membrane</keyword>
<dbReference type="NCBIfam" id="TIGR04226">
    <property type="entry name" value="RrgB_K2N_iso_D2"/>
    <property type="match status" value="1"/>
</dbReference>
<keyword evidence="7" id="KW-1185">Reference proteome</keyword>
<gene>
    <name evidence="6" type="ORF">UAU_00059</name>
</gene>
<evidence type="ECO:0000256" key="2">
    <source>
        <dbReference type="SAM" id="Phobius"/>
    </source>
</evidence>
<evidence type="ECO:0000256" key="3">
    <source>
        <dbReference type="SAM" id="SignalP"/>
    </source>
</evidence>
<dbReference type="Proteomes" id="UP000013782">
    <property type="component" value="Unassembled WGS sequence"/>
</dbReference>
<evidence type="ECO:0000259" key="5">
    <source>
        <dbReference type="Pfam" id="PF17802"/>
    </source>
</evidence>
<proteinExistence type="predicted"/>
<dbReference type="Gene3D" id="2.60.40.740">
    <property type="match status" value="1"/>
</dbReference>
<feature type="transmembrane region" description="Helical" evidence="2">
    <location>
        <begin position="488"/>
        <end position="505"/>
    </location>
</feature>
<feature type="domain" description="Gram-positive pilin subunit D1 N-terminal" evidence="4">
    <location>
        <begin position="28"/>
        <end position="190"/>
    </location>
</feature>
<feature type="domain" description="SpaA-like prealbumin fold" evidence="5">
    <location>
        <begin position="338"/>
        <end position="431"/>
    </location>
</feature>
<dbReference type="RefSeq" id="WP_010755124.1">
    <property type="nucleotide sequence ID" value="NZ_ASWD01000002.1"/>
</dbReference>
<dbReference type="SUPFAM" id="SSF49478">
    <property type="entry name" value="Cna protein B-type domain"/>
    <property type="match status" value="1"/>
</dbReference>
<dbReference type="HOGENOM" id="CLU_029024_1_1_9"/>
<feature type="chain" id="PRO_5004365848" evidence="3">
    <location>
        <begin position="27"/>
        <end position="522"/>
    </location>
</feature>
<dbReference type="PATRIC" id="fig|1158607.3.peg.59"/>
<dbReference type="InterPro" id="IPR032364">
    <property type="entry name" value="GramPos_pilinD1_N"/>
</dbReference>
<comment type="caution">
    <text evidence="6">The sequence shown here is derived from an EMBL/GenBank/DDBJ whole genome shotgun (WGS) entry which is preliminary data.</text>
</comment>
<evidence type="ECO:0000259" key="4">
    <source>
        <dbReference type="Pfam" id="PF16555"/>
    </source>
</evidence>
<feature type="region of interest" description="Disordered" evidence="1">
    <location>
        <begin position="452"/>
        <end position="472"/>
    </location>
</feature>
<accession>R2SX88</accession>
<dbReference type="EMBL" id="AJAQ01000001">
    <property type="protein sequence ID" value="EOH97391.1"/>
    <property type="molecule type" value="Genomic_DNA"/>
</dbReference>
<dbReference type="AlphaFoldDB" id="R2SX88"/>
<protein>
    <submittedName>
        <fullName evidence="6">Fimbrial isopeptide formation D2 domain-containing protein</fullName>
    </submittedName>
</protein>
<dbReference type="InterPro" id="IPR048052">
    <property type="entry name" value="FM1-like"/>
</dbReference>
<dbReference type="OrthoDB" id="3263741at2"/>
<sequence length="522" mass="57877">MKKTAILLTGLMMLLGLMGFSNQTLAVETQTVYLHKQVTKGEVVTEAALSQNQEMMTAKQGINGVEFTVVDITQYVRNHSSLEAALEAAKAVTKKEVAGLSIGQELSGYAGMTVAAKGKTQRTAWLDKQGQTIESDGVLKLTLAKKAAAFDASYLFVETSSVDAARPSDNLILNFPTENQEEEIHVYSKNDTLLELPAIEKKLDGNQQDFSYSEAIHYEISVTVPTLIATYQYFQVVDVPDKGLSCDLSSLQITADGKALDRSWYQVEAKDNGFILNFDPSKLAPLNSKQLRITYQLSLDKDVQPDTAFYNQAYLRYHNSLQEGEQQSISKEVFTGGYRFIKVDAANQKQALSDAAFVIKNEQDDYLTTDYQWKNKKAMDNQELFRITSNQEGTFEIKGLAYGKYFLEEVAAPKGYRLLDKPIEFTIEKNTYLAENQPAPMLPVLNSKLPSTGNPGTTNQTGRVTTTTATAKNSRLLPQTGEQASTKAVGLGCLLVAFVCTLLWFKRNKQQKIKNNGGETKR</sequence>
<dbReference type="InterPro" id="IPR013783">
    <property type="entry name" value="Ig-like_fold"/>
</dbReference>
<dbReference type="NCBIfam" id="TIGR01167">
    <property type="entry name" value="LPXTG_anchor"/>
    <property type="match status" value="1"/>
</dbReference>
<name>R2SX88_9ENTE</name>
<feature type="signal peptide" evidence="3">
    <location>
        <begin position="1"/>
        <end position="26"/>
    </location>
</feature>
<dbReference type="Gene3D" id="2.60.40.10">
    <property type="entry name" value="Immunoglobulins"/>
    <property type="match status" value="2"/>
</dbReference>
<dbReference type="InterPro" id="IPR041033">
    <property type="entry name" value="SpaA_PFL_dom_1"/>
</dbReference>
<keyword evidence="2" id="KW-1133">Transmembrane helix</keyword>
<dbReference type="eggNOG" id="COG4932">
    <property type="taxonomic scope" value="Bacteria"/>
</dbReference>
<evidence type="ECO:0000256" key="1">
    <source>
        <dbReference type="SAM" id="MobiDB-lite"/>
    </source>
</evidence>
<reference evidence="6 7" key="1">
    <citation type="submission" date="2013-02" db="EMBL/GenBank/DDBJ databases">
        <title>The Genome Sequence of Enterococcus pallens BAA-351.</title>
        <authorList>
            <consortium name="The Broad Institute Genome Sequencing Platform"/>
            <consortium name="The Broad Institute Genome Sequencing Center for Infectious Disease"/>
            <person name="Earl A.M."/>
            <person name="Gilmore M.S."/>
            <person name="Lebreton F."/>
            <person name="Walker B."/>
            <person name="Young S.K."/>
            <person name="Zeng Q."/>
            <person name="Gargeya S."/>
            <person name="Fitzgerald M."/>
            <person name="Haas B."/>
            <person name="Abouelleil A."/>
            <person name="Alvarado L."/>
            <person name="Arachchi H.M."/>
            <person name="Berlin A.M."/>
            <person name="Chapman S.B."/>
            <person name="Dewar J."/>
            <person name="Goldberg J."/>
            <person name="Griggs A."/>
            <person name="Gujja S."/>
            <person name="Hansen M."/>
            <person name="Howarth C."/>
            <person name="Imamovic A."/>
            <person name="Larimer J."/>
            <person name="McCowan C."/>
            <person name="Murphy C."/>
            <person name="Neiman D."/>
            <person name="Pearson M."/>
            <person name="Priest M."/>
            <person name="Roberts A."/>
            <person name="Saif S."/>
            <person name="Shea T."/>
            <person name="Sisk P."/>
            <person name="Sykes S."/>
            <person name="Wortman J."/>
            <person name="Nusbaum C."/>
            <person name="Birren B."/>
        </authorList>
    </citation>
    <scope>NUCLEOTIDE SEQUENCE [LARGE SCALE GENOMIC DNA]</scope>
    <source>
        <strain evidence="6 7">ATCC BAA-351</strain>
    </source>
</reference>
<keyword evidence="3" id="KW-0732">Signal</keyword>
<organism evidence="6 7">
    <name type="scientific">Enterococcus pallens ATCC BAA-351</name>
    <dbReference type="NCBI Taxonomy" id="1158607"/>
    <lineage>
        <taxon>Bacteria</taxon>
        <taxon>Bacillati</taxon>
        <taxon>Bacillota</taxon>
        <taxon>Bacilli</taxon>
        <taxon>Lactobacillales</taxon>
        <taxon>Enterococcaceae</taxon>
        <taxon>Enterococcus</taxon>
    </lineage>
</organism>
<dbReference type="Pfam" id="PF16555">
    <property type="entry name" value="GramPos_pilinD1"/>
    <property type="match status" value="1"/>
</dbReference>